<comment type="caution">
    <text evidence="7">The sequence shown here is derived from an EMBL/GenBank/DDBJ whole genome shotgun (WGS) entry which is preliminary data.</text>
</comment>
<protein>
    <submittedName>
        <fullName evidence="7">Glycoside hydrolase</fullName>
    </submittedName>
</protein>
<dbReference type="EMBL" id="SWFM01000002">
    <property type="protein sequence ID" value="TKD70675.1"/>
    <property type="molecule type" value="Genomic_DNA"/>
</dbReference>
<dbReference type="Proteomes" id="UP000310541">
    <property type="component" value="Unassembled WGS sequence"/>
</dbReference>
<dbReference type="InterPro" id="IPR036365">
    <property type="entry name" value="PGBD-like_sf"/>
</dbReference>
<dbReference type="SUPFAM" id="SSF47090">
    <property type="entry name" value="PGBD-like"/>
    <property type="match status" value="6"/>
</dbReference>
<evidence type="ECO:0000256" key="2">
    <source>
        <dbReference type="ARBA" id="ARBA00022670"/>
    </source>
</evidence>
<accession>A0A4U1MJD2</accession>
<dbReference type="Pfam" id="PF01471">
    <property type="entry name" value="PG_binding_1"/>
    <property type="match status" value="6"/>
</dbReference>
<dbReference type="AlphaFoldDB" id="A0A4U1MJD2"/>
<keyword evidence="3 7" id="KW-0378">Hydrolase</keyword>
<evidence type="ECO:0000259" key="6">
    <source>
        <dbReference type="PROSITE" id="PS51935"/>
    </source>
</evidence>
<comment type="similarity">
    <text evidence="1">Belongs to the peptidase C40 family.</text>
</comment>
<feature type="domain" description="NlpC/P60" evidence="6">
    <location>
        <begin position="521"/>
        <end position="641"/>
    </location>
</feature>
<evidence type="ECO:0000313" key="8">
    <source>
        <dbReference type="Proteomes" id="UP000310541"/>
    </source>
</evidence>
<evidence type="ECO:0000313" key="7">
    <source>
        <dbReference type="EMBL" id="TKD70675.1"/>
    </source>
</evidence>
<evidence type="ECO:0000256" key="4">
    <source>
        <dbReference type="ARBA" id="ARBA00022807"/>
    </source>
</evidence>
<keyword evidence="4" id="KW-0788">Thiol protease</keyword>
<feature type="compositionally biased region" description="Low complexity" evidence="5">
    <location>
        <begin position="188"/>
        <end position="206"/>
    </location>
</feature>
<sequence length="641" mass="67789">MGSNLIGMRRIWMQPSLVKKAITGSAIVAGVMFVQPDGAEAAFGDQELKKGMNNQDVKELQDVLKAKGYFTYHTSTGYYGPITEDAVGKFQQAVGLNVTGVATTDTLKALGAKSVSKSSQQTSSTLQVGSRGQQVTNLQSALKDKGYYSYNVDGIYGQITKKAVQDFQRDKGLSVTGKADAATINALSKSSANSSSKPSSSSSDISIGMRGSAVTDLQSKLKSKGYYNYKVDGIFGKITQKAVQNFQKSAGLSQTGVADSKTLAALSEKETAKPEAAVTGLSIGSRGSSVTSLQQMLKDRGYYNDSIDGIFGNNTQKAVKEFQSIVGLPVTGIADDKTIDTLKSRSNTQTETVLKVGSKGNAVTELQNKLKKAGTFHVEATGYFGPVTEKAVKDFQKAKKLQVTGTATKETMDALDGSTDKVVITPSTGEDQGDLLKKGSTGSLVKELQSKLKAIGLYSGPLDGDFGNGTDAAVRAFQSRNKLTVDGVVGPSTWEKLKQSTGYEGTGNGNTGSDNGTSNSSFSVMDLIADASVYIGVPYVWGGNTPTQGFDCSGFLVYVFKKQGISLPRTMAQMWNVTTPVSSPSVGDIVYFTTYKPGASHGGIYIGNNKFIHAGSSTGVTISDMNSSYWGPRYLGAKRAH</sequence>
<dbReference type="GO" id="GO:0008234">
    <property type="term" value="F:cysteine-type peptidase activity"/>
    <property type="evidence" value="ECO:0007669"/>
    <property type="project" value="UniProtKB-KW"/>
</dbReference>
<dbReference type="OrthoDB" id="9813368at2"/>
<dbReference type="PANTHER" id="PTHR47053">
    <property type="entry name" value="MUREIN DD-ENDOPEPTIDASE MEPH-RELATED"/>
    <property type="match status" value="1"/>
</dbReference>
<reference evidence="7 8" key="1">
    <citation type="submission" date="2019-04" db="EMBL/GenBank/DDBJ databases">
        <title>Genome sequence of Bacillus hwajinpoensis strain Y2.</title>
        <authorList>
            <person name="Fair J.L."/>
            <person name="Maclea K.S."/>
        </authorList>
    </citation>
    <scope>NUCLEOTIDE SEQUENCE [LARGE SCALE GENOMIC DNA]</scope>
    <source>
        <strain evidence="7 8">Y2</strain>
    </source>
</reference>
<feature type="region of interest" description="Disordered" evidence="5">
    <location>
        <begin position="187"/>
        <end position="208"/>
    </location>
</feature>
<dbReference type="PANTHER" id="PTHR47053:SF1">
    <property type="entry name" value="MUREIN DD-ENDOPEPTIDASE MEPH-RELATED"/>
    <property type="match status" value="1"/>
</dbReference>
<dbReference type="InterPro" id="IPR038765">
    <property type="entry name" value="Papain-like_cys_pep_sf"/>
</dbReference>
<dbReference type="InterPro" id="IPR036366">
    <property type="entry name" value="PGBDSf"/>
</dbReference>
<keyword evidence="2" id="KW-0645">Protease</keyword>
<dbReference type="SUPFAM" id="SSF54001">
    <property type="entry name" value="Cysteine proteinases"/>
    <property type="match status" value="1"/>
</dbReference>
<evidence type="ECO:0000256" key="1">
    <source>
        <dbReference type="ARBA" id="ARBA00007074"/>
    </source>
</evidence>
<dbReference type="InterPro" id="IPR051202">
    <property type="entry name" value="Peptidase_C40"/>
</dbReference>
<dbReference type="PROSITE" id="PS51935">
    <property type="entry name" value="NLPC_P60"/>
    <property type="match status" value="1"/>
</dbReference>
<gene>
    <name evidence="7" type="ORF">FBF83_08620</name>
</gene>
<proteinExistence type="inferred from homology"/>
<dbReference type="GO" id="GO:0006508">
    <property type="term" value="P:proteolysis"/>
    <property type="evidence" value="ECO:0007669"/>
    <property type="project" value="UniProtKB-KW"/>
</dbReference>
<organism evidence="7 8">
    <name type="scientific">Guptibacillus hwajinpoensis</name>
    <dbReference type="NCBI Taxonomy" id="208199"/>
    <lineage>
        <taxon>Bacteria</taxon>
        <taxon>Bacillati</taxon>
        <taxon>Bacillota</taxon>
        <taxon>Bacilli</taxon>
        <taxon>Bacillales</taxon>
        <taxon>Guptibacillaceae</taxon>
        <taxon>Guptibacillus</taxon>
    </lineage>
</organism>
<dbReference type="Gene3D" id="1.10.101.10">
    <property type="entry name" value="PGBD-like superfamily/PGBD"/>
    <property type="match status" value="6"/>
</dbReference>
<name>A0A4U1MJD2_9BACL</name>
<evidence type="ECO:0000256" key="5">
    <source>
        <dbReference type="SAM" id="MobiDB-lite"/>
    </source>
</evidence>
<feature type="region of interest" description="Disordered" evidence="5">
    <location>
        <begin position="498"/>
        <end position="517"/>
    </location>
</feature>
<dbReference type="Pfam" id="PF00877">
    <property type="entry name" value="NLPC_P60"/>
    <property type="match status" value="1"/>
</dbReference>
<dbReference type="InterPro" id="IPR002477">
    <property type="entry name" value="Peptidoglycan-bd-like"/>
</dbReference>
<evidence type="ECO:0000256" key="3">
    <source>
        <dbReference type="ARBA" id="ARBA00022801"/>
    </source>
</evidence>
<dbReference type="Gene3D" id="3.90.1720.10">
    <property type="entry name" value="endopeptidase domain like (from Nostoc punctiforme)"/>
    <property type="match status" value="1"/>
</dbReference>
<dbReference type="InterPro" id="IPR000064">
    <property type="entry name" value="NLP_P60_dom"/>
</dbReference>